<accession>A0A6N8U097</accession>
<dbReference type="EMBL" id="WUUK01000003">
    <property type="protein sequence ID" value="MXQ51182.1"/>
    <property type="molecule type" value="Genomic_DNA"/>
</dbReference>
<keyword evidence="1" id="KW-0472">Membrane</keyword>
<keyword evidence="1" id="KW-1133">Transmembrane helix</keyword>
<keyword evidence="3" id="KW-1185">Reference proteome</keyword>
<comment type="caution">
    <text evidence="2">The sequence shown here is derived from an EMBL/GenBank/DDBJ whole genome shotgun (WGS) entry which is preliminary data.</text>
</comment>
<dbReference type="Pfam" id="PF05437">
    <property type="entry name" value="AzlD"/>
    <property type="match status" value="1"/>
</dbReference>
<reference evidence="2 3" key="1">
    <citation type="submission" date="2019-12" db="EMBL/GenBank/DDBJ databases">
        <title>Salinicoccus cyprini sp. nov., isolated from gastro-intestinal tract of mirror carp, Cyprinus carpio var. specularis, collected from Gobind Sagar Reservoir, Himachal Pradesh, India.</title>
        <authorList>
            <person name="Talwar C."/>
            <person name="Singh A.K."/>
            <person name="Lal R."/>
            <person name="Negi R.K."/>
        </authorList>
    </citation>
    <scope>NUCLEOTIDE SEQUENCE [LARGE SCALE GENOMIC DNA]</scope>
    <source>
        <strain evidence="2 3">J-82</strain>
    </source>
</reference>
<dbReference type="AlphaFoldDB" id="A0A6N8U097"/>
<protein>
    <submittedName>
        <fullName evidence="2">AzlD domain-containing protein</fullName>
    </submittedName>
</protein>
<keyword evidence="1" id="KW-0812">Transmembrane</keyword>
<proteinExistence type="predicted"/>
<sequence length="97" mass="10797">MQLILLITALCAVTIIPRIIPAFIVDRLMLPEWCVTYLNYIPYAALGVLIFPGILNAVEHPIHGMLGGFFAVILALLRVPLFFIVLGSIVFVYIIML</sequence>
<evidence type="ECO:0000256" key="1">
    <source>
        <dbReference type="SAM" id="Phobius"/>
    </source>
</evidence>
<gene>
    <name evidence="2" type="ORF">GQ671_07865</name>
</gene>
<feature type="transmembrane region" description="Helical" evidence="1">
    <location>
        <begin position="70"/>
        <end position="96"/>
    </location>
</feature>
<evidence type="ECO:0000313" key="3">
    <source>
        <dbReference type="Proteomes" id="UP000436284"/>
    </source>
</evidence>
<evidence type="ECO:0000313" key="2">
    <source>
        <dbReference type="EMBL" id="MXQ51182.1"/>
    </source>
</evidence>
<dbReference type="InterPro" id="IPR008407">
    <property type="entry name" value="Brnchd-chn_aa_trnsp_AzlD"/>
</dbReference>
<dbReference type="OrthoDB" id="9811308at2"/>
<organism evidence="2 3">
    <name type="scientific">Salinicoccus hispanicus</name>
    <dbReference type="NCBI Taxonomy" id="157225"/>
    <lineage>
        <taxon>Bacteria</taxon>
        <taxon>Bacillati</taxon>
        <taxon>Bacillota</taxon>
        <taxon>Bacilli</taxon>
        <taxon>Bacillales</taxon>
        <taxon>Staphylococcaceae</taxon>
        <taxon>Salinicoccus</taxon>
    </lineage>
</organism>
<name>A0A6N8U097_9STAP</name>
<feature type="transmembrane region" description="Helical" evidence="1">
    <location>
        <begin position="38"/>
        <end position="58"/>
    </location>
</feature>
<dbReference type="Proteomes" id="UP000436284">
    <property type="component" value="Unassembled WGS sequence"/>
</dbReference>